<comment type="caution">
    <text evidence="1">The sequence shown here is derived from an EMBL/GenBank/DDBJ whole genome shotgun (WGS) entry which is preliminary data.</text>
</comment>
<organism evidence="1 4">
    <name type="scientific">Lachnospira eligens</name>
    <dbReference type="NCBI Taxonomy" id="39485"/>
    <lineage>
        <taxon>Bacteria</taxon>
        <taxon>Bacillati</taxon>
        <taxon>Bacillota</taxon>
        <taxon>Clostridia</taxon>
        <taxon>Lachnospirales</taxon>
        <taxon>Lachnospiraceae</taxon>
        <taxon>Lachnospira</taxon>
    </lineage>
</organism>
<proteinExistence type="predicted"/>
<reference evidence="3 4" key="1">
    <citation type="submission" date="2018-08" db="EMBL/GenBank/DDBJ databases">
        <title>A genome reference for cultivated species of the human gut microbiota.</title>
        <authorList>
            <person name="Zou Y."/>
            <person name="Xue W."/>
            <person name="Luo G."/>
        </authorList>
    </citation>
    <scope>NUCLEOTIDE SEQUENCE [LARGE SCALE GENOMIC DNA]</scope>
    <source>
        <strain evidence="2 3">AF36-7BH</strain>
        <strain evidence="1 4">AM37-3BH</strain>
    </source>
</reference>
<name>A0A413YQF7_9FIRM</name>
<dbReference type="EMBL" id="QSHM01000027">
    <property type="protein sequence ID" value="RHC11270.1"/>
    <property type="molecule type" value="Genomic_DNA"/>
</dbReference>
<evidence type="ECO:0000313" key="2">
    <source>
        <dbReference type="EMBL" id="RHL72603.1"/>
    </source>
</evidence>
<evidence type="ECO:0000313" key="4">
    <source>
        <dbReference type="Proteomes" id="UP000285844"/>
    </source>
</evidence>
<dbReference type="InterPro" id="IPR029035">
    <property type="entry name" value="DHS-like_NAD/FAD-binding_dom"/>
</dbReference>
<dbReference type="Proteomes" id="UP000285201">
    <property type="component" value="Unassembled WGS sequence"/>
</dbReference>
<accession>A0A413YQF7</accession>
<dbReference type="SUPFAM" id="SSF52467">
    <property type="entry name" value="DHS-like NAD/FAD-binding domain"/>
    <property type="match status" value="1"/>
</dbReference>
<protein>
    <submittedName>
        <fullName evidence="1">NAD-dependent protein deacetylase, SIR2 family</fullName>
    </submittedName>
</protein>
<evidence type="ECO:0000313" key="3">
    <source>
        <dbReference type="Proteomes" id="UP000285201"/>
    </source>
</evidence>
<dbReference type="Gene3D" id="3.40.50.1220">
    <property type="entry name" value="TPP-binding domain"/>
    <property type="match status" value="1"/>
</dbReference>
<sequence length="249" mass="28923">MTEGLNLFADDEAFENLFKDYKEKYGFRKILDGFFFRWNKQEEKWGFFSRLVNHYSGNYTTSSVMEDLKTIVGDKPYFILTSNGEGHFEMSGFKPQRVYELEGNWIELRCSRLCHDKTYPALPIIRKLAEVEKNGLVSSEFLPKCPVCGAAMDLYNAQPPKQEVQMEWEKFCKDFHNKKIVILELGIGWRNQLIKAPLMRMTANEPHATYITINLGEVYIPDNIKDTSYGLDGYLSDHLNKIKQAMVAK</sequence>
<dbReference type="EMBL" id="QROY01000001">
    <property type="protein sequence ID" value="RHL72603.1"/>
    <property type="molecule type" value="Genomic_DNA"/>
</dbReference>
<gene>
    <name evidence="2" type="ORF">DW007_00015</name>
    <name evidence="1" type="ORF">DW858_14410</name>
</gene>
<dbReference type="Proteomes" id="UP000285844">
    <property type="component" value="Unassembled WGS sequence"/>
</dbReference>
<dbReference type="AlphaFoldDB" id="A0A413YQF7"/>
<evidence type="ECO:0000313" key="1">
    <source>
        <dbReference type="EMBL" id="RHC11270.1"/>
    </source>
</evidence>